<proteinExistence type="predicted"/>
<feature type="domain" description="Zn(2)-C6 fungal-type" evidence="7">
    <location>
        <begin position="18"/>
        <end position="48"/>
    </location>
</feature>
<gene>
    <name evidence="8" type="ORF">BHQ10_008342</name>
</gene>
<dbReference type="CDD" id="cd05120">
    <property type="entry name" value="APH_ChoK_like"/>
    <property type="match status" value="1"/>
</dbReference>
<dbReference type="GO" id="GO:0000981">
    <property type="term" value="F:DNA-binding transcription factor activity, RNA polymerase II-specific"/>
    <property type="evidence" value="ECO:0007669"/>
    <property type="project" value="InterPro"/>
</dbReference>
<dbReference type="AlphaFoldDB" id="A0A364L939"/>
<dbReference type="GeneID" id="63797556"/>
<dbReference type="Proteomes" id="UP000249363">
    <property type="component" value="Unassembled WGS sequence"/>
</dbReference>
<dbReference type="PANTHER" id="PTHR36206:SF14">
    <property type="entry name" value="ZN(2)-C6 FUNGAL-TYPE DOMAIN-CONTAINING PROTEIN-RELATED"/>
    <property type="match status" value="1"/>
</dbReference>
<organism evidence="8 9">
    <name type="scientific">Talaromyces amestolkiae</name>
    <dbReference type="NCBI Taxonomy" id="1196081"/>
    <lineage>
        <taxon>Eukaryota</taxon>
        <taxon>Fungi</taxon>
        <taxon>Dikarya</taxon>
        <taxon>Ascomycota</taxon>
        <taxon>Pezizomycotina</taxon>
        <taxon>Eurotiomycetes</taxon>
        <taxon>Eurotiomycetidae</taxon>
        <taxon>Eurotiales</taxon>
        <taxon>Trichocomaceae</taxon>
        <taxon>Talaromyces</taxon>
        <taxon>Talaromyces sect. Talaromyces</taxon>
    </lineage>
</organism>
<keyword evidence="1" id="KW-0479">Metal-binding</keyword>
<dbReference type="Pfam" id="PF01636">
    <property type="entry name" value="APH"/>
    <property type="match status" value="1"/>
</dbReference>
<evidence type="ECO:0000313" key="9">
    <source>
        <dbReference type="Proteomes" id="UP000249363"/>
    </source>
</evidence>
<keyword evidence="4" id="KW-0238">DNA-binding</keyword>
<dbReference type="InterPro" id="IPR052360">
    <property type="entry name" value="Transcr_Regulatory_Proteins"/>
</dbReference>
<dbReference type="PANTHER" id="PTHR36206">
    <property type="entry name" value="ASPERCRYPTIN BIOSYNTHESIS CLUSTER-SPECIFIC TRANSCRIPTION REGULATOR ATNN-RELATED"/>
    <property type="match status" value="1"/>
</dbReference>
<evidence type="ECO:0000313" key="8">
    <source>
        <dbReference type="EMBL" id="RAO72330.1"/>
    </source>
</evidence>
<dbReference type="CDD" id="cd00067">
    <property type="entry name" value="GAL4"/>
    <property type="match status" value="1"/>
</dbReference>
<dbReference type="Pfam" id="PF00172">
    <property type="entry name" value="Zn_clus"/>
    <property type="match status" value="1"/>
</dbReference>
<sequence length="937" mass="105026">MSLTSRNGSIKPLKSRLGCITCKIRKVKCGEEKPLCLRCSSTGRKCEYASTIIRTYTSTPPLTSTPHVSLSPSPNTGSRERRAFAYYFQHAATSIGGGLDADFWKTTVPQICRSEPAVWDAMIAISSLFESPTYDSSSSLTSFRQGQSRASNQPQQDALDWYSRSVSAVRQGIERGGVDSFVCLITCVLFICIESILGGLEEATHLYGQGVHLILTLWAQKSSGTLTATQASLLRDTIIPIFIRLASFSPRNIWSLAITMVQETEYTLTLPEKYPTLKSAREAIVMLSAEISLFEMTCEQYLQNSRAWQISEDMAIQQKTLSARLESWNIAFTDLLGSLRKRGDLSPLHVSISALLSSYYEMLYVILAVCGSPLRITTDNYIRNFQAIVEKAAVAINHSARNDGTQAPYTFELSLGLPLWFTCLRCREPTIRRAALALLRRTHQVQGLSQRDQGAALIELIMMLEETSATTTNAAKGIDNITSPQPFDEFTDFESYSHGSSVSSSPFSILESEVATGLSSPLTDLETETTAVTVIPQDARIRPHGAFRLGDNLPPGLTEEDIAHISEMLGAFFGPQYRDWWLSYIRSASRIGPYSNHWLIRRSVTDVFARGFIRLDRLQPSLIEYEVRHVLMGPEEPIPLDGVYPLLGDHSRLGTEKIDPRFIGTHARLSGYGVMRRLGERIYGTPNNYSTVQRLPFGLYLKFQGDVEAFRNEFNALRVVQKNTSIPVPRSLDLAIKPAVLDDPFSSPEAYLLTTRLPGQPLSRCLEVLSDFDLEQISYQLKDYLSQLRNIPRTVNPEMAICNTLGEACHDPRIQGGQPVGPFKDEAAFSQTLRFSDEPARRGHEIVFTHADLNPRNILVDRVIQPDGSRGWEVTGIVDWETSGYYPEYWDYTKAMFEGFRGFRRYTDMIGKVFAEFGDYSREYDVEQRSWESGDGV</sequence>
<dbReference type="GO" id="GO:0003677">
    <property type="term" value="F:DNA binding"/>
    <property type="evidence" value="ECO:0007669"/>
    <property type="project" value="UniProtKB-KW"/>
</dbReference>
<dbReference type="PROSITE" id="PS00463">
    <property type="entry name" value="ZN2_CY6_FUNGAL_1"/>
    <property type="match status" value="1"/>
</dbReference>
<evidence type="ECO:0000256" key="6">
    <source>
        <dbReference type="ARBA" id="ARBA00023242"/>
    </source>
</evidence>
<dbReference type="OrthoDB" id="4225887at2759"/>
<protein>
    <recommendedName>
        <fullName evidence="7">Zn(2)-C6 fungal-type domain-containing protein</fullName>
    </recommendedName>
</protein>
<evidence type="ECO:0000259" key="7">
    <source>
        <dbReference type="PROSITE" id="PS50048"/>
    </source>
</evidence>
<reference evidence="8 9" key="1">
    <citation type="journal article" date="2017" name="Biotechnol. Biofuels">
        <title>Differential beta-glucosidase expression as a function of carbon source availability in Talaromyces amestolkiae: a genomic and proteomic approach.</title>
        <authorList>
            <person name="de Eugenio L.I."/>
            <person name="Mendez-Liter J.A."/>
            <person name="Nieto-Dominguez M."/>
            <person name="Alonso L."/>
            <person name="Gil-Munoz J."/>
            <person name="Barriuso J."/>
            <person name="Prieto A."/>
            <person name="Martinez M.J."/>
        </authorList>
    </citation>
    <scope>NUCLEOTIDE SEQUENCE [LARGE SCALE GENOMIC DNA]</scope>
    <source>
        <strain evidence="8 9">CIB</strain>
    </source>
</reference>
<keyword evidence="5" id="KW-0804">Transcription</keyword>
<dbReference type="InterPro" id="IPR036864">
    <property type="entry name" value="Zn2-C6_fun-type_DNA-bd_sf"/>
</dbReference>
<dbReference type="RefSeq" id="XP_040736844.1">
    <property type="nucleotide sequence ID" value="XM_040881137.1"/>
</dbReference>
<dbReference type="GO" id="GO:0008270">
    <property type="term" value="F:zinc ion binding"/>
    <property type="evidence" value="ECO:0007669"/>
    <property type="project" value="InterPro"/>
</dbReference>
<keyword evidence="9" id="KW-1185">Reference proteome</keyword>
<dbReference type="InterPro" id="IPR011009">
    <property type="entry name" value="Kinase-like_dom_sf"/>
</dbReference>
<dbReference type="SUPFAM" id="SSF56112">
    <property type="entry name" value="Protein kinase-like (PK-like)"/>
    <property type="match status" value="1"/>
</dbReference>
<comment type="caution">
    <text evidence="8">The sequence shown here is derived from an EMBL/GenBank/DDBJ whole genome shotgun (WGS) entry which is preliminary data.</text>
</comment>
<keyword evidence="3" id="KW-0805">Transcription regulation</keyword>
<evidence type="ECO:0000256" key="5">
    <source>
        <dbReference type="ARBA" id="ARBA00023163"/>
    </source>
</evidence>
<dbReference type="STRING" id="1196081.A0A364L939"/>
<dbReference type="PROSITE" id="PS50048">
    <property type="entry name" value="ZN2_CY6_FUNGAL_2"/>
    <property type="match status" value="1"/>
</dbReference>
<dbReference type="SUPFAM" id="SSF57701">
    <property type="entry name" value="Zn2/Cys6 DNA-binding domain"/>
    <property type="match status" value="1"/>
</dbReference>
<evidence type="ECO:0000256" key="2">
    <source>
        <dbReference type="ARBA" id="ARBA00022833"/>
    </source>
</evidence>
<dbReference type="InterPro" id="IPR002575">
    <property type="entry name" value="Aminoglycoside_PTrfase"/>
</dbReference>
<evidence type="ECO:0000256" key="1">
    <source>
        <dbReference type="ARBA" id="ARBA00022723"/>
    </source>
</evidence>
<dbReference type="SMART" id="SM00066">
    <property type="entry name" value="GAL4"/>
    <property type="match status" value="1"/>
</dbReference>
<dbReference type="InterPro" id="IPR001138">
    <property type="entry name" value="Zn2Cys6_DnaBD"/>
</dbReference>
<dbReference type="EMBL" id="MIKG01000019">
    <property type="protein sequence ID" value="RAO72330.1"/>
    <property type="molecule type" value="Genomic_DNA"/>
</dbReference>
<dbReference type="Gene3D" id="3.90.1200.10">
    <property type="match status" value="1"/>
</dbReference>
<evidence type="ECO:0000256" key="3">
    <source>
        <dbReference type="ARBA" id="ARBA00023015"/>
    </source>
</evidence>
<keyword evidence="2" id="KW-0862">Zinc</keyword>
<dbReference type="Gene3D" id="4.10.240.10">
    <property type="entry name" value="Zn(2)-C6 fungal-type DNA-binding domain"/>
    <property type="match status" value="1"/>
</dbReference>
<keyword evidence="6" id="KW-0539">Nucleus</keyword>
<accession>A0A364L939</accession>
<name>A0A364L939_TALAM</name>
<evidence type="ECO:0000256" key="4">
    <source>
        <dbReference type="ARBA" id="ARBA00023125"/>
    </source>
</evidence>